<proteinExistence type="predicted"/>
<keyword evidence="2" id="KW-1185">Reference proteome</keyword>
<dbReference type="AlphaFoldDB" id="A0A2T2XUW5"/>
<sequence>MILRPEGGVSAWREQVHGYAYKVKIYIALYDFQSLNSENDLAIMAAKKFNALFYDLIGIGG</sequence>
<accession>A0A2T2XUW5</accession>
<protein>
    <submittedName>
        <fullName evidence="1">Uncharacterized protein</fullName>
    </submittedName>
</protein>
<reference evidence="1 2" key="1">
    <citation type="submission" date="2018-03" db="EMBL/GenBank/DDBJ databases">
        <title>First report of an OXA-48+CTX-M-M-producing Kluyvera ascorbata clone recovered from patients admitted in a University Hospital in Madrid, Spain.</title>
        <authorList>
            <person name="Hernandez-Garcia M."/>
            <person name="Leon-Sampedro R."/>
            <person name="Perez-Viso B."/>
            <person name="Morosini M.I."/>
            <person name="Lopez-Fresnena N."/>
            <person name="Coque T.M."/>
            <person name="Bonten M."/>
            <person name="Malhotra-Kumar S."/>
            <person name="Ruiz-Garbajosa P."/>
            <person name="Canton R."/>
        </authorList>
    </citation>
    <scope>NUCLEOTIDE SEQUENCE [LARGE SCALE GENOMIC DNA]</scope>
    <source>
        <strain evidence="1 2">KA2</strain>
    </source>
</reference>
<organism evidence="1 2">
    <name type="scientific">Kluyvera genomosp. 2</name>
    <dbReference type="NCBI Taxonomy" id="2774054"/>
    <lineage>
        <taxon>Bacteria</taxon>
        <taxon>Pseudomonadati</taxon>
        <taxon>Pseudomonadota</taxon>
        <taxon>Gammaproteobacteria</taxon>
        <taxon>Enterobacterales</taxon>
        <taxon>Enterobacteriaceae</taxon>
        <taxon>Kluyvera</taxon>
    </lineage>
</organism>
<evidence type="ECO:0000313" key="1">
    <source>
        <dbReference type="EMBL" id="PSR44037.1"/>
    </source>
</evidence>
<gene>
    <name evidence="1" type="ORF">C8256_25405</name>
</gene>
<dbReference type="Proteomes" id="UP000240892">
    <property type="component" value="Unassembled WGS sequence"/>
</dbReference>
<evidence type="ECO:0000313" key="2">
    <source>
        <dbReference type="Proteomes" id="UP000240892"/>
    </source>
</evidence>
<dbReference type="EMBL" id="PYHO01000056">
    <property type="protein sequence ID" value="PSR44037.1"/>
    <property type="molecule type" value="Genomic_DNA"/>
</dbReference>
<comment type="caution">
    <text evidence="1">The sequence shown here is derived from an EMBL/GenBank/DDBJ whole genome shotgun (WGS) entry which is preliminary data.</text>
</comment>
<name>A0A2T2XUW5_9ENTR</name>